<feature type="domain" description="Fe2OG dioxygenase" evidence="10">
    <location>
        <begin position="94"/>
        <end position="233"/>
    </location>
</feature>
<dbReference type="InterPro" id="IPR032862">
    <property type="entry name" value="ALKBH6"/>
</dbReference>
<dbReference type="InterPro" id="IPR027450">
    <property type="entry name" value="AlkB-like"/>
</dbReference>
<comment type="similarity">
    <text evidence="3">Belongs to the alkB family.</text>
</comment>
<dbReference type="RefSeq" id="XP_022096666.1">
    <property type="nucleotide sequence ID" value="XM_022240974.1"/>
</dbReference>
<dbReference type="OrthoDB" id="412814at2759"/>
<reference evidence="12" key="1">
    <citation type="submission" date="2025-08" db="UniProtKB">
        <authorList>
            <consortium name="RefSeq"/>
        </authorList>
    </citation>
    <scope>IDENTIFICATION</scope>
</reference>
<dbReference type="InterPro" id="IPR037151">
    <property type="entry name" value="AlkB-like_sf"/>
</dbReference>
<feature type="compositionally biased region" description="Basic and acidic residues" evidence="9">
    <location>
        <begin position="143"/>
        <end position="156"/>
    </location>
</feature>
<dbReference type="PANTHER" id="PTHR46030">
    <property type="entry name" value="ALPHA-KETOGLUTARATE-DEPENDENT DIOXYGENASE ALKB HOMOLOG 6"/>
    <property type="match status" value="1"/>
</dbReference>
<dbReference type="GO" id="GO:0046872">
    <property type="term" value="F:metal ion binding"/>
    <property type="evidence" value="ECO:0007669"/>
    <property type="project" value="UniProtKB-KW"/>
</dbReference>
<dbReference type="Gene3D" id="2.60.120.590">
    <property type="entry name" value="Alpha-ketoglutarate-dependent dioxygenase AlkB-like"/>
    <property type="match status" value="1"/>
</dbReference>
<evidence type="ECO:0000313" key="12">
    <source>
        <dbReference type="RefSeq" id="XP_022096666.1"/>
    </source>
</evidence>
<dbReference type="AlphaFoldDB" id="A0A8B7YZP4"/>
<dbReference type="InterPro" id="IPR005123">
    <property type="entry name" value="Oxoglu/Fe-dep_dioxygenase_dom"/>
</dbReference>
<evidence type="ECO:0000256" key="4">
    <source>
        <dbReference type="ARBA" id="ARBA00022723"/>
    </source>
</evidence>
<dbReference type="OMA" id="KSPKTKW"/>
<dbReference type="Proteomes" id="UP000694845">
    <property type="component" value="Unplaced"/>
</dbReference>
<comment type="cofactor">
    <cofactor evidence="1">
        <name>Fe(2+)</name>
        <dbReference type="ChEBI" id="CHEBI:29033"/>
    </cofactor>
</comment>
<dbReference type="Pfam" id="PF13532">
    <property type="entry name" value="2OG-FeII_Oxy_2"/>
    <property type="match status" value="1"/>
</dbReference>
<gene>
    <name evidence="12" type="primary">LOC110982518</name>
</gene>
<proteinExistence type="inferred from homology"/>
<keyword evidence="8" id="KW-0539">Nucleus</keyword>
<keyword evidence="4" id="KW-0479">Metal-binding</keyword>
<sequence>MTEPELQHIEQYRVPKAPDTVYYIPNFISKEEEKYLTQQVYGAPKPKWKQLSNRRLQNWGGLPHPKGMIAEKLPKWLEVYCQQIADLGVFRDLVPNHVLVNEYQPGQGIMPHEDGPLFHPVVTTISLGSHTFLDFYQHRGDASESAEDLRESKQESDSPSEDTVQHPILSLLLQPCSLLILKDHMYTSFLHGIAERTQDIVTDSVANLAPTDQMPGDRLERSCRISLTIRHVPKTLKMKLFGKR</sequence>
<evidence type="ECO:0000313" key="11">
    <source>
        <dbReference type="Proteomes" id="UP000694845"/>
    </source>
</evidence>
<dbReference type="GeneID" id="110982518"/>
<keyword evidence="7" id="KW-0408">Iron</keyword>
<evidence type="ECO:0000256" key="7">
    <source>
        <dbReference type="ARBA" id="ARBA00023004"/>
    </source>
</evidence>
<keyword evidence="11" id="KW-1185">Reference proteome</keyword>
<evidence type="ECO:0000259" key="10">
    <source>
        <dbReference type="PROSITE" id="PS51471"/>
    </source>
</evidence>
<evidence type="ECO:0000256" key="5">
    <source>
        <dbReference type="ARBA" id="ARBA00022964"/>
    </source>
</evidence>
<dbReference type="KEGG" id="aplc:110982518"/>
<evidence type="ECO:0000256" key="1">
    <source>
        <dbReference type="ARBA" id="ARBA00001954"/>
    </source>
</evidence>
<evidence type="ECO:0000256" key="9">
    <source>
        <dbReference type="SAM" id="MobiDB-lite"/>
    </source>
</evidence>
<name>A0A8B7YZP4_ACAPL</name>
<dbReference type="CTD" id="84964"/>
<comment type="subcellular location">
    <subcellularLocation>
        <location evidence="2">Nucleus</location>
    </subcellularLocation>
</comment>
<evidence type="ECO:0000256" key="6">
    <source>
        <dbReference type="ARBA" id="ARBA00023002"/>
    </source>
</evidence>
<accession>A0A8B7YZP4</accession>
<protein>
    <submittedName>
        <fullName evidence="12">Alpha-ketoglutarate-dependent dioxygenase alkB homolog 6-like</fullName>
    </submittedName>
</protein>
<keyword evidence="6" id="KW-0560">Oxidoreductase</keyword>
<dbReference type="PANTHER" id="PTHR46030:SF1">
    <property type="entry name" value="ALPHA-KETOGLUTARATE-DEPENDENT DIOXYGENASE ALKB HOMOLOG 6"/>
    <property type="match status" value="1"/>
</dbReference>
<dbReference type="GO" id="GO:0005634">
    <property type="term" value="C:nucleus"/>
    <property type="evidence" value="ECO:0007669"/>
    <property type="project" value="UniProtKB-SubCell"/>
</dbReference>
<evidence type="ECO:0000256" key="8">
    <source>
        <dbReference type="ARBA" id="ARBA00023242"/>
    </source>
</evidence>
<feature type="region of interest" description="Disordered" evidence="9">
    <location>
        <begin position="143"/>
        <end position="163"/>
    </location>
</feature>
<evidence type="ECO:0000256" key="3">
    <source>
        <dbReference type="ARBA" id="ARBA00007879"/>
    </source>
</evidence>
<dbReference type="PROSITE" id="PS51471">
    <property type="entry name" value="FE2OG_OXY"/>
    <property type="match status" value="1"/>
</dbReference>
<dbReference type="GO" id="GO:0051213">
    <property type="term" value="F:dioxygenase activity"/>
    <property type="evidence" value="ECO:0007669"/>
    <property type="project" value="UniProtKB-KW"/>
</dbReference>
<organism evidence="11 12">
    <name type="scientific">Acanthaster planci</name>
    <name type="common">Crown-of-thorns starfish</name>
    <dbReference type="NCBI Taxonomy" id="133434"/>
    <lineage>
        <taxon>Eukaryota</taxon>
        <taxon>Metazoa</taxon>
        <taxon>Echinodermata</taxon>
        <taxon>Eleutherozoa</taxon>
        <taxon>Asterozoa</taxon>
        <taxon>Asteroidea</taxon>
        <taxon>Valvatacea</taxon>
        <taxon>Valvatida</taxon>
        <taxon>Acanthasteridae</taxon>
        <taxon>Acanthaster</taxon>
    </lineage>
</organism>
<dbReference type="SUPFAM" id="SSF51197">
    <property type="entry name" value="Clavaminate synthase-like"/>
    <property type="match status" value="1"/>
</dbReference>
<keyword evidence="5" id="KW-0223">Dioxygenase</keyword>
<evidence type="ECO:0000256" key="2">
    <source>
        <dbReference type="ARBA" id="ARBA00004123"/>
    </source>
</evidence>